<evidence type="ECO:0000256" key="2">
    <source>
        <dbReference type="ARBA" id="ARBA00010289"/>
    </source>
</evidence>
<evidence type="ECO:0000256" key="6">
    <source>
        <dbReference type="SAM" id="MobiDB-lite"/>
    </source>
</evidence>
<comment type="subcellular location">
    <subcellularLocation>
        <location evidence="1">Nucleus</location>
    </subcellularLocation>
</comment>
<keyword evidence="9" id="KW-1185">Reference proteome</keyword>
<keyword evidence="3" id="KW-0805">Transcription regulation</keyword>
<feature type="domain" description="Mediator complex subunit Med12" evidence="7">
    <location>
        <begin position="63"/>
        <end position="124"/>
    </location>
</feature>
<dbReference type="PANTHER" id="PTHR46567">
    <property type="entry name" value="MEDIATOR OF RNA POLYMERASE II TRANSCRIPTION SUBUNIT 12"/>
    <property type="match status" value="1"/>
</dbReference>
<dbReference type="GO" id="GO:0016592">
    <property type="term" value="C:mediator complex"/>
    <property type="evidence" value="ECO:0007669"/>
    <property type="project" value="InterPro"/>
</dbReference>
<dbReference type="GO" id="GO:0006357">
    <property type="term" value="P:regulation of transcription by RNA polymerase II"/>
    <property type="evidence" value="ECO:0007669"/>
    <property type="project" value="InterPro"/>
</dbReference>
<keyword evidence="5" id="KW-0539">Nucleus</keyword>
<reference evidence="8 9" key="1">
    <citation type="submission" date="2020-04" db="EMBL/GenBank/DDBJ databases">
        <title>Plant Genome Project.</title>
        <authorList>
            <person name="Zhang R.-G."/>
        </authorList>
    </citation>
    <scope>NUCLEOTIDE SEQUENCE [LARGE SCALE GENOMIC DNA]</scope>
    <source>
        <strain evidence="8">YNK0</strain>
        <tissue evidence="8">Leaf</tissue>
    </source>
</reference>
<evidence type="ECO:0000313" key="8">
    <source>
        <dbReference type="EMBL" id="KAF8380229.1"/>
    </source>
</evidence>
<protein>
    <recommendedName>
        <fullName evidence="7">Mediator complex subunit Med12 domain-containing protein</fullName>
    </recommendedName>
</protein>
<sequence length="2175" mass="241400">MRRQEAREILQSQLGTFTKPVVLKCKEAIKKRLRAINESRAQKRKAGQVYEVPLSGSLLAKPGVFPEQRQCGEDSRKKWIEGLSQHKRLRVLADHVPHGYRKKSLFEILIRHNVPLLRATWFIKVTYLNQVRSVSTSVSSGIPEKTQLARTELWTKDVIEYLQYLLDEFFSRDGSHSTPHGRDQSAQMLFAGSVQHKGDTVSVFPDDEDPSLHFKWGYMVRILQWHHAEGLLFPSHIIDWFLNQLQRKESLETLQLLLPIIFGFIETVALSQTYVHILVEVAIRFIRGSSPGGSDLVDNSRRAYTISALVEMLRYLVVTIPDTFVALDFFPLPACVVSDAVNGRIFLSEASEDAEKIKCGPRELASVYSGNRPDPYSQFFSFGYVFSSIQKRADNLAKAVSPGYQGHGVAKAVQALNRVHVLGDVREAYKFLFEDLFDVVIEEGWIAEVSPCLRSCLKWIGSVSLSFVCSVFFLCEWATCDFRDCRTALPHVLQFTGGKDFSQVYIAVLLLKLKVEDMQSPLQFKNKSSLGVSSIAKGASQHDKNLSSTAVEIVSQPGNKSKCLDGGINTSDIFQSPGPVHDILVCWIDQHEAGKGEGFKRLQLLIMELIRSGIFYPQAYVRQLIVSGIMDRNETLLDLSRRKRHYRILKQLPWPYVHDALEEAQIAEVPLLLEAMHVYSNERRLVLHVLSGQCTNVNDANIASQKQNDYPTSRRDGASPVSLNQWKNLQSASSSLSGWSSKTKARVAELKAAISILLQFPNSYSASTDTGPDESQGGPERTVGSIYNKMNGGEATPGCEECRRAKRQKSTEERSSYHQGFSPNPSDDPDTWWVRRGPKSVESFKVDPPLKSTKHSSRGRQKIVRKTQSLAQLADARIEGSQGASTSHVCDNKISCPHQRSGVEGEAPKLMDGIATHLRDILSIARALKQLRLPEKRTISVWLITSVRQLVEGTQKTAPNLDQCSAPFPPTDDRTSVRWKLGEDELAAILYLMDVSTDLVSAIRFLLWLLPKVRTSPSFTVNGRRNIPTLLKNMESHACEVGEAFLLSSIRRYENMLIATDLMPEALSATMHRAAAVMASSGRASGSAAFIYGLNLLKKYTNVASVTKWEKNFKVTCDQRLLSELESGRSPDGEFRLSLGAPAGVEDLDDYFRQKMSGRISRAGLSMKEIVQRHVEEALHYFYGKERKLFSAGTPKVPSIEKWDYRCQIARQIISGLTDCIWQNAGAAQEGDPLLVSSAVSAIVSNVGPVIVKMLDFTASSNYPKFPSTTGLLNCARSILHIHIICLCLLKEALGERQSRVFEIALATEASAALAGAFAPGKASRSQFQSSPEVHDSTNLSSEIFNNSAKLFIGRNAKIAAAVSALVIGAVVDGVASLERIVTVFRLKEGLDIHHFVRSGRSGSNGISHSIGTFKMDNSTEVCVHWFRLLVGNCRTVSDGLIVDLLGEPYILALSRMQRMLPLSLVFPPAYSIFALVIWRPYVLNSNIATREDLHQLYPSLTVAIGDAIKHLPFRDVCLRDTRAFYDLVAVDVGDSEFAAMLELQGPDKHMKTLAFVPLRARLFLNAILDCKMPQSMLTQDDGNWASGHGESKTQHAEKEMKLLDQLVHVLDTLQPAKFHWQWVELRLLLNEQALIEKIETNNMSLVNAIRSLSPNADSSDLSENENKFTEIILTRLLVRPDAAALYSEVVHLFGRSLEESLLLHAKWFLGGPDVLFGRKSIRQRLVIIAQLKGFSTKVRFWKPWGWSNSAVDLAASRGDRRKFEATSLEEGEVVEEGMEFNRYGRGASQFFDVEGFNSSQQYVTERALVELVLPCINQCSNDSRNLFANDLIKQMNNIEQQINAGSVAPGIESAANKGSSRKGIRGGSPGLGRRPSGAADNVPPSSAALRASMWLRLQFLLRLLPIICSDGEPSGRNMRQMLASVILRLLGNRMVYEDADLSLYPMQRKYPSKKEAEMSMETFVAASLDLSGENLFDLFLLVLHGLLSSCKPSWLKPKSASKSTVKSPRDFSAFDRGVAESLQNDLDRMQLPESIRWRLQTAMPMLPPSVPCSISCQLPAFSSAALASLKSSISCPGFHPGQSNLPPRNAVPLARAATNIPGKSKPLPLSLLDQDMEIDPWTLLEDGTGSGPFSGNGSVVGGDHANLRACSWLKGAVRVRKTDLTYIGSVDDDS</sequence>
<feature type="compositionally biased region" description="Basic residues" evidence="6">
    <location>
        <begin position="852"/>
        <end position="863"/>
    </location>
</feature>
<name>A0A834YI92_TETSI</name>
<dbReference type="SMART" id="SM01281">
    <property type="entry name" value="Med12"/>
    <property type="match status" value="1"/>
</dbReference>
<dbReference type="PANTHER" id="PTHR46567:SF1">
    <property type="entry name" value="MEDIATOR OF RNA POLYMERASE II TRANSCRIPTION SUBUNIT 12"/>
    <property type="match status" value="1"/>
</dbReference>
<comment type="similarity">
    <text evidence="2">Belongs to the Mediator complex subunit 12 family.</text>
</comment>
<dbReference type="EMBL" id="JABCRI010000021">
    <property type="protein sequence ID" value="KAF8380229.1"/>
    <property type="molecule type" value="Genomic_DNA"/>
</dbReference>
<dbReference type="InterPro" id="IPR019035">
    <property type="entry name" value="Mediator_Med12"/>
</dbReference>
<evidence type="ECO:0000256" key="4">
    <source>
        <dbReference type="ARBA" id="ARBA00023163"/>
    </source>
</evidence>
<gene>
    <name evidence="8" type="ORF">HHK36_027711</name>
</gene>
<organism evidence="8 9">
    <name type="scientific">Tetracentron sinense</name>
    <name type="common">Spur-leaf</name>
    <dbReference type="NCBI Taxonomy" id="13715"/>
    <lineage>
        <taxon>Eukaryota</taxon>
        <taxon>Viridiplantae</taxon>
        <taxon>Streptophyta</taxon>
        <taxon>Embryophyta</taxon>
        <taxon>Tracheophyta</taxon>
        <taxon>Spermatophyta</taxon>
        <taxon>Magnoliopsida</taxon>
        <taxon>Trochodendrales</taxon>
        <taxon>Trochodendraceae</taxon>
        <taxon>Tetracentron</taxon>
    </lineage>
</organism>
<comment type="caution">
    <text evidence="8">The sequence shown here is derived from an EMBL/GenBank/DDBJ whole genome shotgun (WGS) entry which is preliminary data.</text>
</comment>
<feature type="region of interest" description="Disordered" evidence="6">
    <location>
        <begin position="790"/>
        <end position="863"/>
    </location>
</feature>
<dbReference type="GO" id="GO:0003712">
    <property type="term" value="F:transcription coregulator activity"/>
    <property type="evidence" value="ECO:0007669"/>
    <property type="project" value="InterPro"/>
</dbReference>
<dbReference type="OMA" id="THSIGNF"/>
<evidence type="ECO:0000313" key="9">
    <source>
        <dbReference type="Proteomes" id="UP000655225"/>
    </source>
</evidence>
<keyword evidence="4" id="KW-0804">Transcription</keyword>
<feature type="region of interest" description="Disordered" evidence="6">
    <location>
        <begin position="1854"/>
        <end position="1884"/>
    </location>
</feature>
<evidence type="ECO:0000256" key="1">
    <source>
        <dbReference type="ARBA" id="ARBA00004123"/>
    </source>
</evidence>
<dbReference type="Proteomes" id="UP000655225">
    <property type="component" value="Unassembled WGS sequence"/>
</dbReference>
<dbReference type="Pfam" id="PF09497">
    <property type="entry name" value="Med12"/>
    <property type="match status" value="1"/>
</dbReference>
<evidence type="ECO:0000259" key="7">
    <source>
        <dbReference type="SMART" id="SM01281"/>
    </source>
</evidence>
<evidence type="ECO:0000256" key="3">
    <source>
        <dbReference type="ARBA" id="ARBA00023015"/>
    </source>
</evidence>
<evidence type="ECO:0000256" key="5">
    <source>
        <dbReference type="ARBA" id="ARBA00023242"/>
    </source>
</evidence>
<proteinExistence type="inferred from homology"/>
<dbReference type="OrthoDB" id="20828at2759"/>
<accession>A0A834YI92</accession>